<feature type="domain" description="Ethylene-responsive binding factor-associated repression" evidence="6">
    <location>
        <begin position="147"/>
        <end position="180"/>
    </location>
</feature>
<evidence type="ECO:0000256" key="5">
    <source>
        <dbReference type="SAM" id="MobiDB-lite"/>
    </source>
</evidence>
<proteinExistence type="inferred from homology"/>
<reference evidence="8" key="2">
    <citation type="submission" date="2018-10" db="UniProtKB">
        <authorList>
            <consortium name="EnsemblPlants"/>
        </authorList>
    </citation>
    <scope>IDENTIFICATION</scope>
</reference>
<dbReference type="InterPro" id="IPR012463">
    <property type="entry name" value="Ninja_motif"/>
</dbReference>
<feature type="region of interest" description="Disordered" evidence="5">
    <location>
        <begin position="311"/>
        <end position="434"/>
    </location>
</feature>
<feature type="compositionally biased region" description="Polar residues" evidence="5">
    <location>
        <begin position="380"/>
        <end position="404"/>
    </location>
</feature>
<feature type="region of interest" description="Disordered" evidence="5">
    <location>
        <begin position="1"/>
        <end position="37"/>
    </location>
</feature>
<feature type="compositionally biased region" description="Basic and acidic residues" evidence="5">
    <location>
        <begin position="418"/>
        <end position="427"/>
    </location>
</feature>
<comment type="function">
    <text evidence="4">Acts as a negative regulator of abscisic acid (ABA) response.</text>
</comment>
<dbReference type="OrthoDB" id="667358at2759"/>
<dbReference type="PaxDb" id="4565-Traes_4AS_0D40CC199.1"/>
<feature type="domain" description="Tify" evidence="7">
    <location>
        <begin position="469"/>
        <end position="503"/>
    </location>
</feature>
<comment type="subcellular location">
    <subcellularLocation>
        <location evidence="1 4">Nucleus</location>
    </subcellularLocation>
</comment>
<dbReference type="InterPro" id="IPR032310">
    <property type="entry name" value="NLS_NINJA_AFP-like"/>
</dbReference>
<dbReference type="PANTHER" id="PTHR31413">
    <property type="entry name" value="AFP HOMOLOG 2"/>
    <property type="match status" value="1"/>
</dbReference>
<feature type="region of interest" description="Disordered" evidence="5">
    <location>
        <begin position="191"/>
        <end position="279"/>
    </location>
</feature>
<comment type="similarity">
    <text evidence="2 4">Belongs to the Ninja family.</text>
</comment>
<evidence type="ECO:0000259" key="7">
    <source>
        <dbReference type="Pfam" id="PF16135"/>
    </source>
</evidence>
<feature type="compositionally biased region" description="Low complexity" evidence="5">
    <location>
        <begin position="79"/>
        <end position="96"/>
    </location>
</feature>
<evidence type="ECO:0000313" key="9">
    <source>
        <dbReference type="Proteomes" id="UP000019116"/>
    </source>
</evidence>
<dbReference type="Gramene" id="TraesCS4A02G057800.1">
    <property type="protein sequence ID" value="TraesCS4A02G057800.1"/>
    <property type="gene ID" value="TraesCS4A02G057800"/>
</dbReference>
<dbReference type="GO" id="GO:0045892">
    <property type="term" value="P:negative regulation of DNA-templated transcription"/>
    <property type="evidence" value="ECO:0000318"/>
    <property type="project" value="GO_Central"/>
</dbReference>
<dbReference type="AlphaFoldDB" id="A0A3B6HP56"/>
<keyword evidence="3 4" id="KW-0539">Nucleus</keyword>
<reference evidence="8" key="1">
    <citation type="submission" date="2018-08" db="EMBL/GenBank/DDBJ databases">
        <authorList>
            <person name="Rossello M."/>
        </authorList>
    </citation>
    <scope>NUCLEOTIDE SEQUENCE [LARGE SCALE GENOMIC DNA]</scope>
    <source>
        <strain evidence="8">cv. Chinese Spring</strain>
    </source>
</reference>
<keyword evidence="9" id="KW-1185">Reference proteome</keyword>
<evidence type="ECO:0000256" key="1">
    <source>
        <dbReference type="ARBA" id="ARBA00004123"/>
    </source>
</evidence>
<sequence>MCPAGRAACRVRAPETAPPPLSHLESKRAERGPPGTSKLFLLRGRVSFLLSVRGSGDGERTGTAHRRLYINGVHLPPRLRSSRSSLTSAGASSDPSNDTVRELPLSSDQFLASPAMEAYSRDLLRGVGGGGEAGRGEEKPGRLDSQTEEVELSLGLSLGGRFGQERRRGEGLARSSSVACIQQVALAPPALPRTHSLPPMAEAEAGNTTASPRSGAEVQPQGSGAPLNGAVVEPAALPRASLSPPSTGSSDGEGKLRASLSPPSTGSSAGDGILTRTSSLPAGIEDGWRKRKLAETLNKLEMKRRIERMNSSNVSVGEVGENADEMSEQAGGKQKAQRMNHSNVRRRLSGLPPPYQPPAASQGPKRNSALKGTPGALERSLSSAVLPSSEGANSGAVTTPSSSALAVRAAAPGISTGEQRDGSERPAARATRTRSVADMVRKMPVVYTSGLPNGERIDGFLYQYSRAEEVRIVCVCHGSFLTPAEFVAHAGGGEVAHPMRHIVVNPPSSSL</sequence>
<dbReference type="Pfam" id="PF16135">
    <property type="entry name" value="TDBD"/>
    <property type="match status" value="1"/>
</dbReference>
<evidence type="ECO:0000259" key="6">
    <source>
        <dbReference type="Pfam" id="PF07897"/>
    </source>
</evidence>
<feature type="compositionally biased region" description="Low complexity" evidence="5">
    <location>
        <begin position="234"/>
        <end position="246"/>
    </location>
</feature>
<dbReference type="Gramene" id="TraesCS4A03G0112900.1">
    <property type="protein sequence ID" value="TraesCS4A03G0112900.1.CDS"/>
    <property type="gene ID" value="TraesCS4A03G0112900"/>
</dbReference>
<dbReference type="Pfam" id="PF07897">
    <property type="entry name" value="EAR"/>
    <property type="match status" value="1"/>
</dbReference>
<feature type="compositionally biased region" description="Basic residues" evidence="5">
    <location>
        <begin position="335"/>
        <end position="348"/>
    </location>
</feature>
<name>A0A3B6HP56_WHEAT</name>
<feature type="region of interest" description="Disordered" evidence="5">
    <location>
        <begin position="79"/>
        <end position="101"/>
    </location>
</feature>
<feature type="region of interest" description="Disordered" evidence="5">
    <location>
        <begin position="124"/>
        <end position="148"/>
    </location>
</feature>
<evidence type="ECO:0000256" key="3">
    <source>
        <dbReference type="ARBA" id="ARBA00023242"/>
    </source>
</evidence>
<dbReference type="GO" id="GO:0005634">
    <property type="term" value="C:nucleus"/>
    <property type="evidence" value="ECO:0000318"/>
    <property type="project" value="GO_Central"/>
</dbReference>
<evidence type="ECO:0000256" key="2">
    <source>
        <dbReference type="ARBA" id="ARBA00006081"/>
    </source>
</evidence>
<evidence type="ECO:0000313" key="8">
    <source>
        <dbReference type="EnsemblPlants" id="TraesCS4A02G057800.1"/>
    </source>
</evidence>
<dbReference type="OMA" id="CICHGTF"/>
<dbReference type="PANTHER" id="PTHR31413:SF50">
    <property type="entry name" value="NINJA-FAMILY PROTEIN"/>
    <property type="match status" value="1"/>
</dbReference>
<dbReference type="GO" id="GO:0007165">
    <property type="term" value="P:signal transduction"/>
    <property type="evidence" value="ECO:0007669"/>
    <property type="project" value="InterPro"/>
</dbReference>
<evidence type="ECO:0000256" key="4">
    <source>
        <dbReference type="RuleBase" id="RU369029"/>
    </source>
</evidence>
<dbReference type="Proteomes" id="UP000019116">
    <property type="component" value="Chromosome 4A"/>
</dbReference>
<dbReference type="Pfam" id="PF16136">
    <property type="entry name" value="NLS_NINJA_AFP"/>
    <property type="match status" value="1"/>
</dbReference>
<gene>
    <name evidence="8" type="primary">LOC123092977</name>
</gene>
<accession>A0A3B6HP56</accession>
<organism evidence="8">
    <name type="scientific">Triticum aestivum</name>
    <name type="common">Wheat</name>
    <dbReference type="NCBI Taxonomy" id="4565"/>
    <lineage>
        <taxon>Eukaryota</taxon>
        <taxon>Viridiplantae</taxon>
        <taxon>Streptophyta</taxon>
        <taxon>Embryophyta</taxon>
        <taxon>Tracheophyta</taxon>
        <taxon>Spermatophyta</taxon>
        <taxon>Magnoliopsida</taxon>
        <taxon>Liliopsida</taxon>
        <taxon>Poales</taxon>
        <taxon>Poaceae</taxon>
        <taxon>BOP clade</taxon>
        <taxon>Pooideae</taxon>
        <taxon>Triticodae</taxon>
        <taxon>Triticeae</taxon>
        <taxon>Triticinae</taxon>
        <taxon>Triticum</taxon>
    </lineage>
</organism>
<dbReference type="STRING" id="4565.A0A3B6HP56"/>
<dbReference type="InterPro" id="IPR032308">
    <property type="entry name" value="TDBD"/>
</dbReference>
<dbReference type="EnsemblPlants" id="TraesCS4A02G057800.1">
    <property type="protein sequence ID" value="TraesCS4A02G057800.1"/>
    <property type="gene ID" value="TraesCS4A02G057800"/>
</dbReference>
<protein>
    <recommendedName>
        <fullName evidence="4">Ninja-family protein</fullName>
    </recommendedName>
    <alternativeName>
        <fullName evidence="4">ABI-binding protein</fullName>
    </alternativeName>
</protein>
<dbReference type="InterPro" id="IPR031307">
    <property type="entry name" value="Ninja_fam"/>
</dbReference>